<sequence length="91" mass="10533">MQMITHKPRLNLFATLACNASDNWKIGTKDFTSEELNTYNIKVCNSSLVNIFYRNFTDKNAFIVASRSKPSGRYLKEKAVRNSFDYSKQKI</sequence>
<accession>A0A915IVW9</accession>
<evidence type="ECO:0000313" key="1">
    <source>
        <dbReference type="Proteomes" id="UP000887565"/>
    </source>
</evidence>
<protein>
    <submittedName>
        <fullName evidence="2">Uncharacterized protein</fullName>
    </submittedName>
</protein>
<keyword evidence="1" id="KW-1185">Reference proteome</keyword>
<dbReference type="Proteomes" id="UP000887565">
    <property type="component" value="Unplaced"/>
</dbReference>
<reference evidence="2" key="1">
    <citation type="submission" date="2022-11" db="UniProtKB">
        <authorList>
            <consortium name="WormBaseParasite"/>
        </authorList>
    </citation>
    <scope>IDENTIFICATION</scope>
</reference>
<evidence type="ECO:0000313" key="2">
    <source>
        <dbReference type="WBParaSite" id="nRc.2.0.1.t18350-RA"/>
    </source>
</evidence>
<name>A0A915IVW9_ROMCU</name>
<proteinExistence type="predicted"/>
<organism evidence="1 2">
    <name type="scientific">Romanomermis culicivorax</name>
    <name type="common">Nematode worm</name>
    <dbReference type="NCBI Taxonomy" id="13658"/>
    <lineage>
        <taxon>Eukaryota</taxon>
        <taxon>Metazoa</taxon>
        <taxon>Ecdysozoa</taxon>
        <taxon>Nematoda</taxon>
        <taxon>Enoplea</taxon>
        <taxon>Dorylaimia</taxon>
        <taxon>Mermithida</taxon>
        <taxon>Mermithoidea</taxon>
        <taxon>Mermithidae</taxon>
        <taxon>Romanomermis</taxon>
    </lineage>
</organism>
<dbReference type="AlphaFoldDB" id="A0A915IVW9"/>
<dbReference type="WBParaSite" id="nRc.2.0.1.t18350-RA">
    <property type="protein sequence ID" value="nRc.2.0.1.t18350-RA"/>
    <property type="gene ID" value="nRc.2.0.1.g18350"/>
</dbReference>